<sequence length="568" mass="62376">MKTTRFSGSHFLFALGVFTFATTLYAVWRHYSPLPFGDQWDGTIGFYMRAVQHPWQAFFEQHNEHRLVISRLVFFPDVRYFGGRNVISLTANLVFAALLALTFFHIVTRSATLDRNSKLGLAGVILVFTFSWIQQENFTWGFQSQWFAVYLFALLAFHLLDLAAQARTIEGHAKSRVWLTLALVSGIAAAFSMSSGVLVLPVVLVQAIYRRFRPRALLLIVVVTLLVWVGYFFDWQKPASSGGLLAGLREHPFDALRYVLLYLGAPARSARLGLPGAYVAGALVILTLAVYCIKVMQYRTQNMRAVSLLAFALFVSGNALITACGRLWFGVETALSSRYTTASTGAWLALVIFTALNRKSIKQRQLALAVIIFATLLVASAQRFAFRSDRDIAYARLVAGLSLRAHVYDPEITGAVYPFPERLVEIAKAAEDGKLSIFAPDQPDYLVPPKRIDSTSFCDGAIDGVFATTTPGTYRATGWLYDTNGRRTPEYVAVTDDGGTTLGSGVTGGESDVARSRDGAHARFSGWTAFFKAPTRGDIHIAAQIANGSYCAVKTAKAMPASASVGTR</sequence>
<feature type="transmembrane region" description="Helical" evidence="1">
    <location>
        <begin position="178"/>
        <end position="204"/>
    </location>
</feature>
<dbReference type="EMBL" id="FNDI01000011">
    <property type="protein sequence ID" value="SDI07151.1"/>
    <property type="molecule type" value="Genomic_DNA"/>
</dbReference>
<feature type="transmembrane region" description="Helical" evidence="1">
    <location>
        <begin position="12"/>
        <end position="31"/>
    </location>
</feature>
<feature type="transmembrane region" description="Helical" evidence="1">
    <location>
        <begin position="366"/>
        <end position="386"/>
    </location>
</feature>
<feature type="transmembrane region" description="Helical" evidence="1">
    <location>
        <begin position="216"/>
        <end position="234"/>
    </location>
</feature>
<keyword evidence="1" id="KW-0472">Membrane</keyword>
<feature type="transmembrane region" description="Helical" evidence="1">
    <location>
        <begin position="86"/>
        <end position="107"/>
    </location>
</feature>
<feature type="transmembrane region" description="Helical" evidence="1">
    <location>
        <begin position="277"/>
        <end position="296"/>
    </location>
</feature>
<dbReference type="AlphaFoldDB" id="A0A7Z7FHX8"/>
<evidence type="ECO:0008006" key="4">
    <source>
        <dbReference type="Google" id="ProtNLM"/>
    </source>
</evidence>
<protein>
    <recommendedName>
        <fullName evidence="4">Transmembrane protein</fullName>
    </recommendedName>
</protein>
<feature type="transmembrane region" description="Helical" evidence="1">
    <location>
        <begin position="147"/>
        <end position="166"/>
    </location>
</feature>
<keyword evidence="3" id="KW-1185">Reference proteome</keyword>
<evidence type="ECO:0000313" key="2">
    <source>
        <dbReference type="EMBL" id="SDI07151.1"/>
    </source>
</evidence>
<reference evidence="2" key="1">
    <citation type="submission" date="2016-10" db="EMBL/GenBank/DDBJ databases">
        <authorList>
            <person name="Varghese N."/>
            <person name="Submissions S."/>
        </authorList>
    </citation>
    <scope>NUCLEOTIDE SEQUENCE [LARGE SCALE GENOMIC DNA]</scope>
    <source>
        <strain evidence="2">YR281</strain>
    </source>
</reference>
<feature type="transmembrane region" description="Helical" evidence="1">
    <location>
        <begin position="308"/>
        <end position="329"/>
    </location>
</feature>
<feature type="transmembrane region" description="Helical" evidence="1">
    <location>
        <begin position="335"/>
        <end position="354"/>
    </location>
</feature>
<gene>
    <name evidence="2" type="ORF">SAMN04487926_111238</name>
</gene>
<evidence type="ECO:0000313" key="3">
    <source>
        <dbReference type="Proteomes" id="UP000198900"/>
    </source>
</evidence>
<organism evidence="2 3">
    <name type="scientific">Paraburkholderia steynii</name>
    <dbReference type="NCBI Taxonomy" id="1245441"/>
    <lineage>
        <taxon>Bacteria</taxon>
        <taxon>Pseudomonadati</taxon>
        <taxon>Pseudomonadota</taxon>
        <taxon>Betaproteobacteria</taxon>
        <taxon>Burkholderiales</taxon>
        <taxon>Burkholderiaceae</taxon>
        <taxon>Paraburkholderia</taxon>
    </lineage>
</organism>
<accession>A0A7Z7FHX8</accession>
<name>A0A7Z7FHX8_9BURK</name>
<dbReference type="RefSeq" id="WP_091780628.1">
    <property type="nucleotide sequence ID" value="NZ_FNDI01000011.1"/>
</dbReference>
<dbReference type="Proteomes" id="UP000198900">
    <property type="component" value="Unassembled WGS sequence"/>
</dbReference>
<keyword evidence="1" id="KW-1133">Transmembrane helix</keyword>
<proteinExistence type="predicted"/>
<comment type="caution">
    <text evidence="2">The sequence shown here is derived from an EMBL/GenBank/DDBJ whole genome shotgun (WGS) entry which is preliminary data.</text>
</comment>
<evidence type="ECO:0000256" key="1">
    <source>
        <dbReference type="SAM" id="Phobius"/>
    </source>
</evidence>
<keyword evidence="1" id="KW-0812">Transmembrane</keyword>